<evidence type="ECO:0000313" key="3">
    <source>
        <dbReference type="EMBL" id="KAK8891349.1"/>
    </source>
</evidence>
<gene>
    <name evidence="3" type="ORF">M9Y10_028557</name>
</gene>
<evidence type="ECO:0000256" key="1">
    <source>
        <dbReference type="SAM" id="Coils"/>
    </source>
</evidence>
<evidence type="ECO:0000313" key="4">
    <source>
        <dbReference type="Proteomes" id="UP001470230"/>
    </source>
</evidence>
<evidence type="ECO:0000256" key="2">
    <source>
        <dbReference type="SAM" id="MobiDB-lite"/>
    </source>
</evidence>
<organism evidence="3 4">
    <name type="scientific">Tritrichomonas musculus</name>
    <dbReference type="NCBI Taxonomy" id="1915356"/>
    <lineage>
        <taxon>Eukaryota</taxon>
        <taxon>Metamonada</taxon>
        <taxon>Parabasalia</taxon>
        <taxon>Tritrichomonadida</taxon>
        <taxon>Tritrichomonadidae</taxon>
        <taxon>Tritrichomonas</taxon>
    </lineage>
</organism>
<name>A0ABR2KJW3_9EUKA</name>
<accession>A0ABR2KJW3</accession>
<dbReference type="EMBL" id="JAPFFF010000004">
    <property type="protein sequence ID" value="KAK8891349.1"/>
    <property type="molecule type" value="Genomic_DNA"/>
</dbReference>
<reference evidence="3 4" key="1">
    <citation type="submission" date="2024-04" db="EMBL/GenBank/DDBJ databases">
        <title>Tritrichomonas musculus Genome.</title>
        <authorList>
            <person name="Alves-Ferreira E."/>
            <person name="Grigg M."/>
            <person name="Lorenzi H."/>
            <person name="Galac M."/>
        </authorList>
    </citation>
    <scope>NUCLEOTIDE SEQUENCE [LARGE SCALE GENOMIC DNA]</scope>
    <source>
        <strain evidence="3 4">EAF2021</strain>
    </source>
</reference>
<proteinExistence type="predicted"/>
<keyword evidence="1" id="KW-0175">Coiled coil</keyword>
<feature type="coiled-coil region" evidence="1">
    <location>
        <begin position="25"/>
        <end position="59"/>
    </location>
</feature>
<feature type="coiled-coil region" evidence="1">
    <location>
        <begin position="608"/>
        <end position="712"/>
    </location>
</feature>
<dbReference type="Proteomes" id="UP001470230">
    <property type="component" value="Unassembled WGS sequence"/>
</dbReference>
<protein>
    <submittedName>
        <fullName evidence="3">Uncharacterized protein</fullName>
    </submittedName>
</protein>
<keyword evidence="4" id="KW-1185">Reference proteome</keyword>
<sequence length="733" mass="85969">MGDLEEARNYLNKVIQEVVKYAPSFSFQIKQIEKARSELKKLSDEEQFLKDRIRKEEKISDAFGKLSNKENGMDENINRYNEMVELFRAEVLKNAKYAINEGRKPPIFYLEGTGYSPLIRDVRIKTRIIKKKAEISRKIYHLHQLQQKVFCLSENLDSNFADYQINRNMDYSEYKMDNFSNYIKDKLMSAKLINFHSPTHESISKLSDFFSNSLYSQLENYEDKNPTIPLPEFSFHQLDSTNKREIPNYFSDFSKLITPALQEIIINVEELIKEVSQIFQIENLTIKSSAENFFKSNPSFIHTASVLCSNIIFKSQEKIIEAQKIAFLINQNISSPDAKILNESQHIQYLLNELVAVFDTIYDRLSRNQIIGQNISYNFDQTKFQDFSIEELSHVQIEKCNSIISEMKQIFDKSLSVNKSFFGILDDILARSREIRSSRPTIDLDIEISPPKAIDDSDIRKEFLLLKQSILQKQSEQLNHLSDVLEQIPDEVKEIQIKEQEETTQPEMSTGLHFPSRNEDNSENLLFEFTPNVSQIKSNPYQDSNQNLLEKIVKKEKDPSEYKLIKPKENSDASQQNDKDILEKPRKYYDVIENIKNSLASSVHTDKIEDLNSQREALLDELRQKTKLFNISQFQKNEKMKKELTKRDLINSKKEKREEIQNELNKAKSKYNQLKEALALVTEEIELYQNEKNELETEQVRIELLKSEYEKKCQLLKSIKEDEINFKVQNKLE</sequence>
<comment type="caution">
    <text evidence="3">The sequence shown here is derived from an EMBL/GenBank/DDBJ whole genome shotgun (WGS) entry which is preliminary data.</text>
</comment>
<feature type="region of interest" description="Disordered" evidence="2">
    <location>
        <begin position="560"/>
        <end position="582"/>
    </location>
</feature>